<dbReference type="PANTHER" id="PTHR13561:SF20">
    <property type="entry name" value="DNA TOPOISOMERASE 2-BINDING PROTEIN 1"/>
    <property type="match status" value="1"/>
</dbReference>
<keyword evidence="1" id="KW-0677">Repeat</keyword>
<dbReference type="PANTHER" id="PTHR13561">
    <property type="entry name" value="DNA REPLICATION REGULATOR DPB11-RELATED"/>
    <property type="match status" value="1"/>
</dbReference>
<evidence type="ECO:0008006" key="4">
    <source>
        <dbReference type="Google" id="ProtNLM"/>
    </source>
</evidence>
<dbReference type="GO" id="GO:0007095">
    <property type="term" value="P:mitotic G2 DNA damage checkpoint signaling"/>
    <property type="evidence" value="ECO:0007669"/>
    <property type="project" value="TreeGrafter"/>
</dbReference>
<dbReference type="AlphaFoldDB" id="A0AAP0S4Q3"/>
<dbReference type="Proteomes" id="UP001415857">
    <property type="component" value="Unassembled WGS sequence"/>
</dbReference>
<sequence length="116" mass="12702">MLKLFSSEKKELRSLAALGVIKVVRTIWLEDCDREKKEIPVLQRHMAYDLLLPKDAVCLNKGATVGMTGMKQGKISAVPCSIPADQIRGSMSSGSGMSLEKSREGTMEINMMGTDL</sequence>
<proteinExistence type="predicted"/>
<keyword evidence="3" id="KW-1185">Reference proteome</keyword>
<evidence type="ECO:0000313" key="3">
    <source>
        <dbReference type="Proteomes" id="UP001415857"/>
    </source>
</evidence>
<evidence type="ECO:0000313" key="2">
    <source>
        <dbReference type="EMBL" id="KAK9287716.1"/>
    </source>
</evidence>
<name>A0AAP0S4Q3_LIQFO</name>
<protein>
    <recommendedName>
        <fullName evidence="4">BRCT domain-containing protein</fullName>
    </recommendedName>
</protein>
<reference evidence="2 3" key="1">
    <citation type="journal article" date="2024" name="Plant J.">
        <title>Genome sequences and population genomics reveal climatic adaptation and genomic divergence between two closely related sweetgum species.</title>
        <authorList>
            <person name="Xu W.Q."/>
            <person name="Ren C.Q."/>
            <person name="Zhang X.Y."/>
            <person name="Comes H.P."/>
            <person name="Liu X.H."/>
            <person name="Li Y.G."/>
            <person name="Kettle C.J."/>
            <person name="Jalonen R."/>
            <person name="Gaisberger H."/>
            <person name="Ma Y.Z."/>
            <person name="Qiu Y.X."/>
        </authorList>
    </citation>
    <scope>NUCLEOTIDE SEQUENCE [LARGE SCALE GENOMIC DNA]</scope>
    <source>
        <strain evidence="2">Hangzhou</strain>
    </source>
</reference>
<evidence type="ECO:0000256" key="1">
    <source>
        <dbReference type="ARBA" id="ARBA00022737"/>
    </source>
</evidence>
<accession>A0AAP0S4Q3</accession>
<comment type="caution">
    <text evidence="2">The sequence shown here is derived from an EMBL/GenBank/DDBJ whole genome shotgun (WGS) entry which is preliminary data.</text>
</comment>
<gene>
    <name evidence="2" type="ORF">L1049_016155</name>
</gene>
<dbReference type="EMBL" id="JBBPBK010000003">
    <property type="protein sequence ID" value="KAK9287716.1"/>
    <property type="molecule type" value="Genomic_DNA"/>
</dbReference>
<organism evidence="2 3">
    <name type="scientific">Liquidambar formosana</name>
    <name type="common">Formosan gum</name>
    <dbReference type="NCBI Taxonomy" id="63359"/>
    <lineage>
        <taxon>Eukaryota</taxon>
        <taxon>Viridiplantae</taxon>
        <taxon>Streptophyta</taxon>
        <taxon>Embryophyta</taxon>
        <taxon>Tracheophyta</taxon>
        <taxon>Spermatophyta</taxon>
        <taxon>Magnoliopsida</taxon>
        <taxon>eudicotyledons</taxon>
        <taxon>Gunneridae</taxon>
        <taxon>Pentapetalae</taxon>
        <taxon>Saxifragales</taxon>
        <taxon>Altingiaceae</taxon>
        <taxon>Liquidambar</taxon>
    </lineage>
</organism>
<dbReference type="GO" id="GO:0033314">
    <property type="term" value="P:mitotic DNA replication checkpoint signaling"/>
    <property type="evidence" value="ECO:0007669"/>
    <property type="project" value="TreeGrafter"/>
</dbReference>
<dbReference type="GO" id="GO:0006270">
    <property type="term" value="P:DNA replication initiation"/>
    <property type="evidence" value="ECO:0007669"/>
    <property type="project" value="TreeGrafter"/>
</dbReference>